<proteinExistence type="predicted"/>
<gene>
    <name evidence="1" type="ORF">PsorP6_010299</name>
</gene>
<accession>A0ACC0VXV3</accession>
<name>A0ACC0VXV3_9STRA</name>
<dbReference type="Proteomes" id="UP001163321">
    <property type="component" value="Chromosome 6"/>
</dbReference>
<dbReference type="EMBL" id="CM047585">
    <property type="protein sequence ID" value="KAI9911052.1"/>
    <property type="molecule type" value="Genomic_DNA"/>
</dbReference>
<organism evidence="1 2">
    <name type="scientific">Peronosclerospora sorghi</name>
    <dbReference type="NCBI Taxonomy" id="230839"/>
    <lineage>
        <taxon>Eukaryota</taxon>
        <taxon>Sar</taxon>
        <taxon>Stramenopiles</taxon>
        <taxon>Oomycota</taxon>
        <taxon>Peronosporomycetes</taxon>
        <taxon>Peronosporales</taxon>
        <taxon>Peronosporaceae</taxon>
        <taxon>Peronosclerospora</taxon>
    </lineage>
</organism>
<evidence type="ECO:0000313" key="2">
    <source>
        <dbReference type="Proteomes" id="UP001163321"/>
    </source>
</evidence>
<keyword evidence="2" id="KW-1185">Reference proteome</keyword>
<protein>
    <submittedName>
        <fullName evidence="1">Uncharacterized protein</fullName>
    </submittedName>
</protein>
<sequence length="59" mass="6717">MVYFAYFNNKAANKTLRTFLLYRATRFALSEVVVVTDNAPRLTHMEGVIDELEVVGASY</sequence>
<evidence type="ECO:0000313" key="1">
    <source>
        <dbReference type="EMBL" id="KAI9911052.1"/>
    </source>
</evidence>
<comment type="caution">
    <text evidence="1">The sequence shown here is derived from an EMBL/GenBank/DDBJ whole genome shotgun (WGS) entry which is preliminary data.</text>
</comment>
<reference evidence="1 2" key="1">
    <citation type="journal article" date="2022" name="bioRxiv">
        <title>The genome of the oomycete Peronosclerospora sorghi, a cosmopolitan pathogen of maize and sorghum, is inflated with dispersed pseudogenes.</title>
        <authorList>
            <person name="Fletcher K."/>
            <person name="Martin F."/>
            <person name="Isakeit T."/>
            <person name="Cavanaugh K."/>
            <person name="Magill C."/>
            <person name="Michelmore R."/>
        </authorList>
    </citation>
    <scope>NUCLEOTIDE SEQUENCE [LARGE SCALE GENOMIC DNA]</scope>
    <source>
        <strain evidence="1">P6</strain>
    </source>
</reference>